<comment type="caution">
    <text evidence="1">The sequence shown here is derived from an EMBL/GenBank/DDBJ whole genome shotgun (WGS) entry which is preliminary data.</text>
</comment>
<organism evidence="1 2">
    <name type="scientific">Zarea fungicola</name>
    <dbReference type="NCBI Taxonomy" id="93591"/>
    <lineage>
        <taxon>Eukaryota</taxon>
        <taxon>Fungi</taxon>
        <taxon>Dikarya</taxon>
        <taxon>Ascomycota</taxon>
        <taxon>Pezizomycotina</taxon>
        <taxon>Sordariomycetes</taxon>
        <taxon>Hypocreomycetidae</taxon>
        <taxon>Hypocreales</taxon>
        <taxon>Cordycipitaceae</taxon>
        <taxon>Zarea</taxon>
    </lineage>
</organism>
<name>A0ACC1N2P7_9HYPO</name>
<evidence type="ECO:0000313" key="1">
    <source>
        <dbReference type="EMBL" id="KAJ2973360.1"/>
    </source>
</evidence>
<reference evidence="1" key="1">
    <citation type="submission" date="2022-08" db="EMBL/GenBank/DDBJ databases">
        <title>Genome Sequence of Lecanicillium fungicola.</title>
        <authorList>
            <person name="Buettner E."/>
        </authorList>
    </citation>
    <scope>NUCLEOTIDE SEQUENCE</scope>
    <source>
        <strain evidence="1">Babe33</strain>
    </source>
</reference>
<sequence length="210" mass="23322">MDLEIVKLEHIPETYTIHIALFQDVKNAAFLHEQLLGRNADFEYAFIDASINRFLTSPLFHLQVVSRMQLLSAVFKATNAAVNGALQTPNVHSEIVACLSSSKNISESYRRFGISPTTKHLLIAKVTFPTESQPHPATSESIAAHLHEHVEGTALSVTDENIALATDMAKVRKYYKLNGINWLDAMEENSPSKRHQVESLLLGSMALRGV</sequence>
<protein>
    <submittedName>
        <fullName evidence="1">Uncharacterized protein</fullName>
    </submittedName>
</protein>
<keyword evidence="2" id="KW-1185">Reference proteome</keyword>
<proteinExistence type="predicted"/>
<evidence type="ECO:0000313" key="2">
    <source>
        <dbReference type="Proteomes" id="UP001143910"/>
    </source>
</evidence>
<dbReference type="EMBL" id="JANJQO010000986">
    <property type="protein sequence ID" value="KAJ2973360.1"/>
    <property type="molecule type" value="Genomic_DNA"/>
</dbReference>
<gene>
    <name evidence="1" type="ORF">NQ176_g6653</name>
</gene>
<accession>A0ACC1N2P7</accession>
<dbReference type="Proteomes" id="UP001143910">
    <property type="component" value="Unassembled WGS sequence"/>
</dbReference>